<proteinExistence type="predicted"/>
<dbReference type="EMBL" id="BGKA01000051">
    <property type="protein sequence ID" value="GBH15450.1"/>
    <property type="molecule type" value="Genomic_DNA"/>
</dbReference>
<organism evidence="1 2">
    <name type="scientific">Pseudomonas syringae pv. actinidiae</name>
    <dbReference type="NCBI Taxonomy" id="103796"/>
    <lineage>
        <taxon>Bacteria</taxon>
        <taxon>Pseudomonadati</taxon>
        <taxon>Pseudomonadota</taxon>
        <taxon>Gammaproteobacteria</taxon>
        <taxon>Pseudomonadales</taxon>
        <taxon>Pseudomonadaceae</taxon>
        <taxon>Pseudomonas</taxon>
        <taxon>Pseudomonas syringae</taxon>
    </lineage>
</organism>
<protein>
    <submittedName>
        <fullName evidence="1">Signal transduction histidine kinase</fullName>
    </submittedName>
</protein>
<sequence>MRDAGHVGLQANNTVFAKRKAELVAVVEKLKQGLQLMVAVRTATQNVQHQVKFCRCGQHKLCFSHRHCPSLRGCQSLMTSVTSRS</sequence>
<comment type="caution">
    <text evidence="1">The sequence shown here is derived from an EMBL/GenBank/DDBJ whole genome shotgun (WGS) entry which is preliminary data.</text>
</comment>
<name>A0AAN4TJC8_PSESF</name>
<reference evidence="1 2" key="1">
    <citation type="submission" date="2018-04" db="EMBL/GenBank/DDBJ databases">
        <title>Draft genome sequence of Pseudomonas syringae pv. actinidiae biovar 3 strains isolated from kiwifruit in Kagawa prefecture.</title>
        <authorList>
            <person name="Tabuchi M."/>
            <person name="Saito M."/>
            <person name="Fujiwara S."/>
            <person name="Sasa N."/>
            <person name="Akimitsu K."/>
            <person name="Gomi K."/>
            <person name="Konishi-Sugita S."/>
            <person name="Hamano K."/>
            <person name="Kataoka I."/>
        </authorList>
    </citation>
    <scope>NUCLEOTIDE SEQUENCE [LARGE SCALE GENOMIC DNA]</scope>
    <source>
        <strain evidence="1 2">MAFF212211</strain>
    </source>
</reference>
<evidence type="ECO:0000313" key="1">
    <source>
        <dbReference type="EMBL" id="GBH15450.1"/>
    </source>
</evidence>
<dbReference type="Proteomes" id="UP000248291">
    <property type="component" value="Unassembled WGS sequence"/>
</dbReference>
<evidence type="ECO:0000313" key="2">
    <source>
        <dbReference type="Proteomes" id="UP000248291"/>
    </source>
</evidence>
<dbReference type="AlphaFoldDB" id="A0AAN4TJC8"/>
<keyword evidence="1" id="KW-0808">Transferase</keyword>
<gene>
    <name evidence="1" type="ORF">KPSA3_01377</name>
</gene>
<keyword evidence="1" id="KW-0418">Kinase</keyword>
<dbReference type="GO" id="GO:0016301">
    <property type="term" value="F:kinase activity"/>
    <property type="evidence" value="ECO:0007669"/>
    <property type="project" value="UniProtKB-KW"/>
</dbReference>
<accession>A0AAN4TJC8</accession>